<name>A0A1C9CDU8_PORSO</name>
<accession>A0A1C9CDU8</accession>
<protein>
    <recommendedName>
        <fullName evidence="1">DNA-directed RNA polymerase</fullName>
        <ecNumber evidence="1">2.7.7.6</ecNumber>
    </recommendedName>
</protein>
<dbReference type="PANTHER" id="PTHR19376:SF68">
    <property type="entry name" value="DNA-DIRECTED RNA POLYMERASE SUBUNIT BETA"/>
    <property type="match status" value="1"/>
</dbReference>
<keyword evidence="2" id="KW-0240">DNA-directed RNA polymerase</keyword>
<keyword evidence="7" id="KW-0804">Transcription</keyword>
<dbReference type="EC" id="2.7.7.6" evidence="1"/>
<dbReference type="SUPFAM" id="SSF64484">
    <property type="entry name" value="beta and beta-prime subunits of DNA dependent RNA-polymerase"/>
    <property type="match status" value="1"/>
</dbReference>
<evidence type="ECO:0000256" key="1">
    <source>
        <dbReference type="ARBA" id="ARBA00012418"/>
    </source>
</evidence>
<dbReference type="GO" id="GO:0000428">
    <property type="term" value="C:DNA-directed RNA polymerase complex"/>
    <property type="evidence" value="ECO:0007669"/>
    <property type="project" value="UniProtKB-KW"/>
</dbReference>
<dbReference type="RefSeq" id="YP_009297230.1">
    <property type="nucleotide sequence ID" value="NC_031175.1"/>
</dbReference>
<evidence type="ECO:0000256" key="5">
    <source>
        <dbReference type="ARBA" id="ARBA00022723"/>
    </source>
</evidence>
<dbReference type="Pfam" id="PF05000">
    <property type="entry name" value="RNA_pol_Rpb1_4"/>
    <property type="match status" value="1"/>
</dbReference>
<sequence>MNTHPINKNNELIFLNKVLDKKQLKNLILWVFRNYGLARATTIADQLKTLGFFFATQAGISLSVEDLRIPPKKQGLLQSTISIINFAELKYSRGDITIVERFQKVIDTWNNASETLKEQVVEYFKETDPLNPVYMMAFSGARGNISQVRQLVGMRGLMADPQGQIIDLPISSNFREGLNITEYFISSYGARKGLVDTALRTADSGYLTRRLVDVAQDVIIRELDCHTKRGILIESMIDNDKTLIGLEQAIVGRTLAEDIYSVDTGRVIAKSTDIIDVPLACIITKANLSKLLVRSPLTCESHGSICQACYGWNLAHGKKVDLGEAVGIIAAQSIGEPGTQLTMRTFHTGGVFTGELANQIYTPITGKIVIPDKALISPHRTSHGDQAFIVLAPFDLEIISISDFVKISLNKNDILFFKNLSDITQGTLIAESPKSKRLITEEGQRYLMTDLAGEVHFSDINIEESLKNRKETVTRLVKDQGLIWVLSGQVYNIPDTATLTVETNKKIQKGDTLAKIELVNKFAGYVQLNRDLLLKDKINISIVCDLVEYKAIQVLEQEPANLKNYKLKVLNSYDFLLDIQPDENIHNSQLIAKMISEDYKTRTGGIIKFLNLNISKDRIGVNKDSYEIYNPGYILWISEETHTLHKTKNMVFVNTGEFIDEGTEIVNNVFCRTAGIVELVFKDDIVKEIIIKPGRIYDYKGKIDKAEKRRGFLRPGENINNQLTTDKLVYWEYIELENQAYILIRSVQVYSVTEKLFTLSKELKKNSSASLDLYSIIKTKFQDGERIKAIEGVELLTVELLARIDYNDKALINKITFKEDTEKAFKYIALSSSESLSIDTLNNGIDSQGNNTSTKVLIENNHFVEENTVIAQTEILAKENGYIQNIPKKFTEDRRIILIADTDIKTIHLDGILKSYKKGSWIRVGDFITNTMQSSYSGQIINIDNDNLYLRLGHPYLISKNSILYVNEFNLVQKGETLAVLIFRKSKTGDIIQGLPRIEEILEARRKRDTTLLPHELLTEYFNFYSTKGLNIYDAARLSLQDIQQILLNEIQLVYQSQGVDIADKHIEVIVRQMTKKVQIENGGDSKYLPNEIVDLYTIENINRTLELQGKKLANYFPILMGITKASLNTESFISAASFQETTKVLAEAAIAGKLDWLKGLKENVIIGRLIPAGTGLDLD</sequence>
<dbReference type="InterPro" id="IPR042102">
    <property type="entry name" value="RNA_pol_Rpb1_3_sf"/>
</dbReference>
<dbReference type="CDD" id="cd02655">
    <property type="entry name" value="RNAP_beta'_C"/>
    <property type="match status" value="1"/>
</dbReference>
<dbReference type="Pfam" id="PF04998">
    <property type="entry name" value="RNA_pol_Rpb1_5"/>
    <property type="match status" value="1"/>
</dbReference>
<dbReference type="AlphaFoldDB" id="A0A1C9CDU8"/>
<dbReference type="HAMAP" id="MF_01324">
    <property type="entry name" value="RNApol_bact_RpoC2"/>
    <property type="match status" value="1"/>
</dbReference>
<dbReference type="Gene3D" id="1.10.150.390">
    <property type="match status" value="1"/>
</dbReference>
<gene>
    <name evidence="11" type="primary">rpoC2</name>
    <name evidence="11" type="ORF">Psor_098</name>
</gene>
<evidence type="ECO:0000256" key="3">
    <source>
        <dbReference type="ARBA" id="ARBA00022679"/>
    </source>
</evidence>
<keyword evidence="4" id="KW-0548">Nucleotidyltransferase</keyword>
<dbReference type="NCBIfam" id="TIGR02388">
    <property type="entry name" value="rpoC2_cyan"/>
    <property type="match status" value="1"/>
</dbReference>
<dbReference type="Gene3D" id="1.10.1790.20">
    <property type="match status" value="1"/>
</dbReference>
<keyword evidence="3" id="KW-0808">Transferase</keyword>
<organism evidence="11">
    <name type="scientific">Porphyridium sordidum</name>
    <name type="common">Red alga</name>
    <dbReference type="NCBI Taxonomy" id="28024"/>
    <lineage>
        <taxon>Eukaryota</taxon>
        <taxon>Rhodophyta</taxon>
        <taxon>Bangiophyceae</taxon>
        <taxon>Porphyridiales</taxon>
        <taxon>Porphyridiaceae</taxon>
        <taxon>Porphyridium</taxon>
    </lineage>
</organism>
<dbReference type="GeneID" id="29073710"/>
<dbReference type="PANTHER" id="PTHR19376">
    <property type="entry name" value="DNA-DIRECTED RNA POLYMERASE"/>
    <property type="match status" value="1"/>
</dbReference>
<evidence type="ECO:0000256" key="4">
    <source>
        <dbReference type="ARBA" id="ARBA00022695"/>
    </source>
</evidence>
<dbReference type="EMBL" id="KX284720">
    <property type="protein sequence ID" value="AOM66573.1"/>
    <property type="molecule type" value="Genomic_DNA"/>
</dbReference>
<dbReference type="InterPro" id="IPR007066">
    <property type="entry name" value="RNA_pol_Rpb1_3"/>
</dbReference>
<evidence type="ECO:0000259" key="10">
    <source>
        <dbReference type="Pfam" id="PF05000"/>
    </source>
</evidence>
<keyword evidence="11" id="KW-0934">Plastid</keyword>
<evidence type="ECO:0000256" key="7">
    <source>
        <dbReference type="ARBA" id="ARBA00023163"/>
    </source>
</evidence>
<geneLocation type="plastid" evidence="11"/>
<evidence type="ECO:0000259" key="8">
    <source>
        <dbReference type="Pfam" id="PF04983"/>
    </source>
</evidence>
<keyword evidence="5" id="KW-0479">Metal-binding</keyword>
<dbReference type="GO" id="GO:0046872">
    <property type="term" value="F:metal ion binding"/>
    <property type="evidence" value="ECO:0007669"/>
    <property type="project" value="UniProtKB-KW"/>
</dbReference>
<dbReference type="InterPro" id="IPR012756">
    <property type="entry name" value="DNA-dir_RpoC2_beta_pp"/>
</dbReference>
<dbReference type="GO" id="GO:0003899">
    <property type="term" value="F:DNA-directed RNA polymerase activity"/>
    <property type="evidence" value="ECO:0007669"/>
    <property type="project" value="UniProtKB-EC"/>
</dbReference>
<evidence type="ECO:0000256" key="6">
    <source>
        <dbReference type="ARBA" id="ARBA00022833"/>
    </source>
</evidence>
<proteinExistence type="inferred from homology"/>
<dbReference type="InterPro" id="IPR045867">
    <property type="entry name" value="DNA-dir_RpoC_beta_prime"/>
</dbReference>
<dbReference type="InterPro" id="IPR007081">
    <property type="entry name" value="RNA_pol_Rpb1_5"/>
</dbReference>
<feature type="domain" description="RNA polymerase Rpb1" evidence="10">
    <location>
        <begin position="96"/>
        <end position="175"/>
    </location>
</feature>
<dbReference type="InterPro" id="IPR007083">
    <property type="entry name" value="RNA_pol_Rpb1_4"/>
</dbReference>
<evidence type="ECO:0000313" key="11">
    <source>
        <dbReference type="EMBL" id="AOM66573.1"/>
    </source>
</evidence>
<keyword evidence="6" id="KW-0862">Zinc</keyword>
<feature type="domain" description="RNA polymerase Rpb1" evidence="8">
    <location>
        <begin position="8"/>
        <end position="67"/>
    </location>
</feature>
<evidence type="ECO:0000259" key="9">
    <source>
        <dbReference type="Pfam" id="PF04998"/>
    </source>
</evidence>
<dbReference type="Gene3D" id="1.10.132.30">
    <property type="match status" value="1"/>
</dbReference>
<reference evidence="11" key="1">
    <citation type="journal article" date="2016" name="BMC Biol.">
        <title>Parallel evolution of highly conserved plastid genome architecture in red seaweeds and seed plants.</title>
        <authorList>
            <person name="Lee J."/>
            <person name="Cho C.H."/>
            <person name="Park S.I."/>
            <person name="Choi J.W."/>
            <person name="Song H.S."/>
            <person name="West J.A."/>
            <person name="Bhattacharya D."/>
            <person name="Yoon H.S."/>
        </authorList>
    </citation>
    <scope>NUCLEOTIDE SEQUENCE</scope>
</reference>
<dbReference type="GO" id="GO:0006351">
    <property type="term" value="P:DNA-templated transcription"/>
    <property type="evidence" value="ECO:0007669"/>
    <property type="project" value="InterPro"/>
</dbReference>
<feature type="domain" description="RNA polymerase Rpb1" evidence="9">
    <location>
        <begin position="177"/>
        <end position="1130"/>
    </location>
</feature>
<dbReference type="Gene3D" id="1.10.274.100">
    <property type="entry name" value="RNA polymerase Rpb1, domain 3"/>
    <property type="match status" value="1"/>
</dbReference>
<evidence type="ECO:0000256" key="2">
    <source>
        <dbReference type="ARBA" id="ARBA00022478"/>
    </source>
</evidence>
<dbReference type="Pfam" id="PF04983">
    <property type="entry name" value="RNA_pol_Rpb1_3"/>
    <property type="match status" value="1"/>
</dbReference>
<dbReference type="InterPro" id="IPR038120">
    <property type="entry name" value="Rpb1_funnel_sf"/>
</dbReference>
<dbReference type="GO" id="GO:0003677">
    <property type="term" value="F:DNA binding"/>
    <property type="evidence" value="ECO:0007669"/>
    <property type="project" value="InterPro"/>
</dbReference>